<dbReference type="EMBL" id="GCKF01042168">
    <property type="protein sequence ID" value="JAG94872.1"/>
    <property type="molecule type" value="Transcribed_RNA"/>
</dbReference>
<keyword evidence="3" id="KW-0240">DNA-directed RNA polymerase</keyword>
<dbReference type="PANTHER" id="PTHR14440">
    <property type="entry name" value="DNA-DIRECTED RNA POLYMERASE I SUBUNIT RPA49"/>
    <property type="match status" value="1"/>
</dbReference>
<accession>A0A0D6QTE5</accession>
<dbReference type="AlphaFoldDB" id="A0A0D6QTE5"/>
<protein>
    <recommendedName>
        <fullName evidence="7">DNA-directed RNA polymerase I subunit rpa49</fullName>
    </recommendedName>
</protein>
<evidence type="ECO:0000256" key="2">
    <source>
        <dbReference type="ARBA" id="ARBA00009430"/>
    </source>
</evidence>
<dbReference type="GO" id="GO:0005730">
    <property type="term" value="C:nucleolus"/>
    <property type="evidence" value="ECO:0007669"/>
    <property type="project" value="UniProtKB-SubCell"/>
</dbReference>
<comment type="similarity">
    <text evidence="2">Belongs to the eukaryotic RPA49/POLR1E RNA polymerase subunit family.</text>
</comment>
<evidence type="ECO:0000256" key="1">
    <source>
        <dbReference type="ARBA" id="ARBA00004604"/>
    </source>
</evidence>
<evidence type="ECO:0008006" key="7">
    <source>
        <dbReference type="Google" id="ProtNLM"/>
    </source>
</evidence>
<evidence type="ECO:0000313" key="6">
    <source>
        <dbReference type="EMBL" id="JAG94872.1"/>
    </source>
</evidence>
<organism evidence="6">
    <name type="scientific">Araucaria cunninghamii</name>
    <name type="common">Hoop pine</name>
    <name type="synonym">Moreton Bay pine</name>
    <dbReference type="NCBI Taxonomy" id="56994"/>
    <lineage>
        <taxon>Eukaryota</taxon>
        <taxon>Viridiplantae</taxon>
        <taxon>Streptophyta</taxon>
        <taxon>Embryophyta</taxon>
        <taxon>Tracheophyta</taxon>
        <taxon>Spermatophyta</taxon>
        <taxon>Pinopsida</taxon>
        <taxon>Pinidae</taxon>
        <taxon>Conifers II</taxon>
        <taxon>Araucariales</taxon>
        <taxon>Araucariaceae</taxon>
        <taxon>Araucaria</taxon>
    </lineage>
</organism>
<reference evidence="6" key="1">
    <citation type="submission" date="2015-03" db="EMBL/GenBank/DDBJ databases">
        <title>A transcriptome of Araucaria cunninghamii, an australian fine timber species.</title>
        <authorList>
            <person name="Jing Yi C.J.Y."/>
            <person name="Yin San L.Y.S."/>
            <person name="Abdul Karim S.S."/>
            <person name="Wan Azmi N.N."/>
            <person name="Hercus R.R."/>
            <person name="Croft L.L."/>
        </authorList>
    </citation>
    <scope>NUCLEOTIDE SEQUENCE</scope>
    <source>
        <strain evidence="6">MI0301</strain>
        <tissue evidence="6">Leaf</tissue>
    </source>
</reference>
<sequence length="445" mass="49857">METAEQSTKKRKRKKVEVQSDYIPPQNGYLCPFVGYFPSGYDPVKGGSEPPSLEVSAYQNTSKFRSKQLQIVATPKQASVDFVGTNHTGEGAAWQPCNYLMGVFDKEIKTLKLVPISGGRVFRMEARVRGVDYGVAEDVEDNAEGLTEEERRQRFQLLTATFGTHKSRLQAKRIEKSKLKEEALGDQAQIGKLYGEVATNSAILTKDEALAKANASVVRNIPPYDASATKREDVYCLENIILREEYDCQPDIHELIVAGTNSQASIAFQNRTEYPLYVRNRISKLRSESGEQRNRLACVFSYITHLLNFKGMPVFAIKRLVKAKATLEHDKDGKGTAHLTESSKIPGVTLAKFLKLFSDSKGDTPREKKDLLISYILVLTLIADNFETDTADIAKDLKMIMHDVVSRYKELGCQTKKSGASYRVTLPLPLTFPKLKVQSARKQRT</sequence>
<dbReference type="GO" id="GO:0000428">
    <property type="term" value="C:DNA-directed RNA polymerase complex"/>
    <property type="evidence" value="ECO:0007669"/>
    <property type="project" value="UniProtKB-KW"/>
</dbReference>
<dbReference type="Pfam" id="PF06870">
    <property type="entry name" value="RNA_pol_I_A49"/>
    <property type="match status" value="1"/>
</dbReference>
<comment type="subcellular location">
    <subcellularLocation>
        <location evidence="1">Nucleus</location>
        <location evidence="1">Nucleolus</location>
    </subcellularLocation>
</comment>
<proteinExistence type="inferred from homology"/>
<dbReference type="InterPro" id="IPR009668">
    <property type="entry name" value="RNA_pol-assoc_fac_A49-like"/>
</dbReference>
<evidence type="ECO:0000256" key="3">
    <source>
        <dbReference type="ARBA" id="ARBA00022478"/>
    </source>
</evidence>
<keyword evidence="5" id="KW-0539">Nucleus</keyword>
<evidence type="ECO:0000256" key="5">
    <source>
        <dbReference type="ARBA" id="ARBA00023242"/>
    </source>
</evidence>
<dbReference type="GO" id="GO:0006351">
    <property type="term" value="P:DNA-templated transcription"/>
    <property type="evidence" value="ECO:0007669"/>
    <property type="project" value="InterPro"/>
</dbReference>
<keyword evidence="4" id="KW-0804">Transcription</keyword>
<evidence type="ECO:0000256" key="4">
    <source>
        <dbReference type="ARBA" id="ARBA00023163"/>
    </source>
</evidence>
<name>A0A0D6QTE5_ARACU</name>
<dbReference type="GO" id="GO:0003677">
    <property type="term" value="F:DNA binding"/>
    <property type="evidence" value="ECO:0007669"/>
    <property type="project" value="InterPro"/>
</dbReference>